<evidence type="ECO:0000256" key="4">
    <source>
        <dbReference type="ARBA" id="ARBA00015421"/>
    </source>
</evidence>
<protein>
    <recommendedName>
        <fullName evidence="4">Erythropoietin</fullName>
    </recommendedName>
</protein>
<keyword evidence="10" id="KW-0325">Glycoprotein</keyword>
<dbReference type="InterPro" id="IPR009079">
    <property type="entry name" value="4_helix_cytokine-like_core"/>
</dbReference>
<organism evidence="11 12">
    <name type="scientific">Pleurodeles waltl</name>
    <name type="common">Iberian ribbed newt</name>
    <dbReference type="NCBI Taxonomy" id="8319"/>
    <lineage>
        <taxon>Eukaryota</taxon>
        <taxon>Metazoa</taxon>
        <taxon>Chordata</taxon>
        <taxon>Craniata</taxon>
        <taxon>Vertebrata</taxon>
        <taxon>Euteleostomi</taxon>
        <taxon>Amphibia</taxon>
        <taxon>Batrachia</taxon>
        <taxon>Caudata</taxon>
        <taxon>Salamandroidea</taxon>
        <taxon>Salamandridae</taxon>
        <taxon>Pleurodelinae</taxon>
        <taxon>Pleurodeles</taxon>
    </lineage>
</organism>
<keyword evidence="8" id="KW-0265">Erythrocyte maturation</keyword>
<evidence type="ECO:0000256" key="5">
    <source>
        <dbReference type="ARBA" id="ARBA00022525"/>
    </source>
</evidence>
<dbReference type="GO" id="GO:0043249">
    <property type="term" value="P:erythrocyte maturation"/>
    <property type="evidence" value="ECO:0007669"/>
    <property type="project" value="UniProtKB-KW"/>
</dbReference>
<evidence type="ECO:0000256" key="8">
    <source>
        <dbReference type="ARBA" id="ARBA00023057"/>
    </source>
</evidence>
<evidence type="ECO:0000313" key="11">
    <source>
        <dbReference type="EMBL" id="KAJ1080178.1"/>
    </source>
</evidence>
<sequence length="223" mass="25202">MCLDIDCLCLVGVDGIVSECLNDDFDDIIGCFDSQCLFAPRAFSLDASLRFLALLLLLCGNLKPAKPIPVRPICDSRVMDKFIKEAKEAEIAMESCTNTCDLTEELSLPDPKVNVKEWMQMDRKAQAKEVWNGLAMFTRAMLQVRELVSDNALIYSVDKTYSNIRSVTRVLKSLNVQEELASSSSLQTPLTVRTLRRLFLVYSNFLRGKIKLFVSEACRQDER</sequence>
<comment type="similarity">
    <text evidence="3">Belongs to the EPO/TPO family.</text>
</comment>
<dbReference type="GO" id="GO:0005128">
    <property type="term" value="F:erythropoietin receptor binding"/>
    <property type="evidence" value="ECO:0007669"/>
    <property type="project" value="InterPro"/>
</dbReference>
<dbReference type="SUPFAM" id="SSF47266">
    <property type="entry name" value="4-helical cytokines"/>
    <property type="match status" value="1"/>
</dbReference>
<dbReference type="AlphaFoldDB" id="A0AAV7KTC8"/>
<comment type="caution">
    <text evidence="11">The sequence shown here is derived from an EMBL/GenBank/DDBJ whole genome shotgun (WGS) entry which is preliminary data.</text>
</comment>
<dbReference type="Pfam" id="PF00758">
    <property type="entry name" value="EPO_TPO"/>
    <property type="match status" value="1"/>
</dbReference>
<dbReference type="InterPro" id="IPR001323">
    <property type="entry name" value="EPO_TPO"/>
</dbReference>
<keyword evidence="6" id="KW-0372">Hormone</keyword>
<keyword evidence="9" id="KW-1015">Disulfide bond</keyword>
<name>A0AAV7KTC8_PLEWA</name>
<evidence type="ECO:0000256" key="9">
    <source>
        <dbReference type="ARBA" id="ARBA00023157"/>
    </source>
</evidence>
<evidence type="ECO:0000256" key="1">
    <source>
        <dbReference type="ARBA" id="ARBA00002679"/>
    </source>
</evidence>
<dbReference type="PRINTS" id="PR00272">
    <property type="entry name" value="ERYTHROPTN"/>
</dbReference>
<dbReference type="Proteomes" id="UP001066276">
    <property type="component" value="Chromosome 12"/>
</dbReference>
<dbReference type="InterPro" id="IPR019767">
    <property type="entry name" value="EPO/TPO_CS"/>
</dbReference>
<dbReference type="GO" id="GO:0005615">
    <property type="term" value="C:extracellular space"/>
    <property type="evidence" value="ECO:0007669"/>
    <property type="project" value="TreeGrafter"/>
</dbReference>
<evidence type="ECO:0000256" key="6">
    <source>
        <dbReference type="ARBA" id="ARBA00022702"/>
    </source>
</evidence>
<keyword evidence="12" id="KW-1185">Reference proteome</keyword>
<keyword evidence="7" id="KW-0732">Signal</keyword>
<gene>
    <name evidence="11" type="ORF">NDU88_000398</name>
</gene>
<accession>A0AAV7KTC8</accession>
<dbReference type="GO" id="GO:0005179">
    <property type="term" value="F:hormone activity"/>
    <property type="evidence" value="ECO:0007669"/>
    <property type="project" value="UniProtKB-KW"/>
</dbReference>
<dbReference type="InterPro" id="IPR003013">
    <property type="entry name" value="Erythroptn"/>
</dbReference>
<keyword evidence="5" id="KW-0964">Secreted</keyword>
<comment type="function">
    <text evidence="1">Hormone involved in the regulation of erythrocyte proliferation and differentiation and the maintenance of a physiological level of circulating erythrocyte mass. Binds to EPOR leading to EPOR dimerization and JAK2 activation thereby activating specific downstream effectors, including STAT1 and STAT3.</text>
</comment>
<dbReference type="GO" id="GO:0005125">
    <property type="term" value="F:cytokine activity"/>
    <property type="evidence" value="ECO:0007669"/>
    <property type="project" value="TreeGrafter"/>
</dbReference>
<proteinExistence type="inferred from homology"/>
<evidence type="ECO:0000256" key="7">
    <source>
        <dbReference type="ARBA" id="ARBA00022729"/>
    </source>
</evidence>
<dbReference type="Gene3D" id="1.20.1250.10">
    <property type="match status" value="1"/>
</dbReference>
<dbReference type="PANTHER" id="PTHR10370:SF0">
    <property type="entry name" value="ERYTHROPOIETIN"/>
    <property type="match status" value="1"/>
</dbReference>
<dbReference type="PROSITE" id="PS00817">
    <property type="entry name" value="EPO_TPO"/>
    <property type="match status" value="1"/>
</dbReference>
<dbReference type="EMBL" id="JANPWB010000016">
    <property type="protein sequence ID" value="KAJ1080178.1"/>
    <property type="molecule type" value="Genomic_DNA"/>
</dbReference>
<evidence type="ECO:0000313" key="12">
    <source>
        <dbReference type="Proteomes" id="UP001066276"/>
    </source>
</evidence>
<dbReference type="PANTHER" id="PTHR10370">
    <property type="entry name" value="ERYTHROPOIETIN"/>
    <property type="match status" value="1"/>
</dbReference>
<evidence type="ECO:0000256" key="3">
    <source>
        <dbReference type="ARBA" id="ARBA00005782"/>
    </source>
</evidence>
<comment type="subcellular location">
    <subcellularLocation>
        <location evidence="2">Secreted</location>
    </subcellularLocation>
</comment>
<reference evidence="11" key="1">
    <citation type="journal article" date="2022" name="bioRxiv">
        <title>Sequencing and chromosome-scale assembly of the giantPleurodeles waltlgenome.</title>
        <authorList>
            <person name="Brown T."/>
            <person name="Elewa A."/>
            <person name="Iarovenko S."/>
            <person name="Subramanian E."/>
            <person name="Araus A.J."/>
            <person name="Petzold A."/>
            <person name="Susuki M."/>
            <person name="Suzuki K.-i.T."/>
            <person name="Hayashi T."/>
            <person name="Toyoda A."/>
            <person name="Oliveira C."/>
            <person name="Osipova E."/>
            <person name="Leigh N.D."/>
            <person name="Simon A."/>
            <person name="Yun M.H."/>
        </authorList>
    </citation>
    <scope>NUCLEOTIDE SEQUENCE</scope>
    <source>
        <strain evidence="11">20211129_DDA</strain>
        <tissue evidence="11">Liver</tissue>
    </source>
</reference>
<evidence type="ECO:0000256" key="2">
    <source>
        <dbReference type="ARBA" id="ARBA00004613"/>
    </source>
</evidence>
<evidence type="ECO:0000256" key="10">
    <source>
        <dbReference type="ARBA" id="ARBA00023180"/>
    </source>
</evidence>